<dbReference type="PANTHER" id="PTHR22911:SF6">
    <property type="entry name" value="SOLUTE CARRIER FAMILY 35 MEMBER G1"/>
    <property type="match status" value="1"/>
</dbReference>
<comment type="caution">
    <text evidence="8">The sequence shown here is derived from an EMBL/GenBank/DDBJ whole genome shotgun (WGS) entry which is preliminary data.</text>
</comment>
<dbReference type="InterPro" id="IPR037185">
    <property type="entry name" value="EmrE-like"/>
</dbReference>
<protein>
    <submittedName>
        <fullName evidence="8">Drug/metabolite transporter (DMT)-like permease</fullName>
    </submittedName>
</protein>
<dbReference type="GO" id="GO:0016020">
    <property type="term" value="C:membrane"/>
    <property type="evidence" value="ECO:0007669"/>
    <property type="project" value="UniProtKB-SubCell"/>
</dbReference>
<evidence type="ECO:0000256" key="3">
    <source>
        <dbReference type="ARBA" id="ARBA00022692"/>
    </source>
</evidence>
<dbReference type="Proteomes" id="UP000533306">
    <property type="component" value="Unassembled WGS sequence"/>
</dbReference>
<sequence length="294" mass="31387">MVIFVGMSSFIKAAGALPAGQVVFFRSFFAMFPILLFLGLKGRLRTAFATERPFGHMARGFVGVCSMGLIFFALARLPLADAITLNYAQPLMVVVFSSLFLGEPIRMYRWGAVAIGLVGVIIISWPELTMLRSGGAMEDQQVMGVVAALAGAATSALAAILVRNLVGSERTATIVLWFSLMASVISLGTLPFGWEAITAHQAMLLIASGICGGVAQIFMTAAYRHAEISVVAPFEYTSIILAIIIGYVLFGDLPGIYMLIGGTIVVAAGLFIIFRERRLGLERARAVKVTPAQG</sequence>
<organism evidence="8 9">
    <name type="scientific">Aquamicrobium lusatiense</name>
    <dbReference type="NCBI Taxonomy" id="89772"/>
    <lineage>
        <taxon>Bacteria</taxon>
        <taxon>Pseudomonadati</taxon>
        <taxon>Pseudomonadota</taxon>
        <taxon>Alphaproteobacteria</taxon>
        <taxon>Hyphomicrobiales</taxon>
        <taxon>Phyllobacteriaceae</taxon>
        <taxon>Aquamicrobium</taxon>
    </lineage>
</organism>
<keyword evidence="9" id="KW-1185">Reference proteome</keyword>
<dbReference type="Pfam" id="PF00892">
    <property type="entry name" value="EamA"/>
    <property type="match status" value="2"/>
</dbReference>
<evidence type="ECO:0000256" key="6">
    <source>
        <dbReference type="SAM" id="Phobius"/>
    </source>
</evidence>
<dbReference type="AlphaFoldDB" id="A0A7W9S2V0"/>
<feature type="transmembrane region" description="Helical" evidence="6">
    <location>
        <begin position="230"/>
        <end position="250"/>
    </location>
</feature>
<name>A0A7W9S2V0_9HYPH</name>
<accession>A0A7W9S2V0</accession>
<feature type="domain" description="EamA" evidence="7">
    <location>
        <begin position="143"/>
        <end position="273"/>
    </location>
</feature>
<keyword evidence="3 6" id="KW-0812">Transmembrane</keyword>
<feature type="transmembrane region" description="Helical" evidence="6">
    <location>
        <begin position="108"/>
        <end position="125"/>
    </location>
</feature>
<reference evidence="8 9" key="1">
    <citation type="submission" date="2020-08" db="EMBL/GenBank/DDBJ databases">
        <title>Genomic Encyclopedia of Type Strains, Phase IV (KMG-IV): sequencing the most valuable type-strain genomes for metagenomic binning, comparative biology and taxonomic classification.</title>
        <authorList>
            <person name="Goeker M."/>
        </authorList>
    </citation>
    <scope>NUCLEOTIDE SEQUENCE [LARGE SCALE GENOMIC DNA]</scope>
    <source>
        <strain evidence="8 9">DSM 11099</strain>
    </source>
</reference>
<evidence type="ECO:0000256" key="2">
    <source>
        <dbReference type="ARBA" id="ARBA00009853"/>
    </source>
</evidence>
<comment type="subcellular location">
    <subcellularLocation>
        <location evidence="1">Membrane</location>
        <topology evidence="1">Multi-pass membrane protein</topology>
    </subcellularLocation>
</comment>
<dbReference type="PANTHER" id="PTHR22911">
    <property type="entry name" value="ACYL-MALONYL CONDENSING ENZYME-RELATED"/>
    <property type="match status" value="1"/>
</dbReference>
<feature type="transmembrane region" description="Helical" evidence="6">
    <location>
        <begin position="85"/>
        <end position="101"/>
    </location>
</feature>
<evidence type="ECO:0000313" key="9">
    <source>
        <dbReference type="Proteomes" id="UP000533306"/>
    </source>
</evidence>
<comment type="similarity">
    <text evidence="2">Belongs to the drug/metabolite transporter (DMT) superfamily. 10 TMS drug/metabolite exporter (DME) (TC 2.A.7.3) family.</text>
</comment>
<keyword evidence="4 6" id="KW-1133">Transmembrane helix</keyword>
<gene>
    <name evidence="8" type="ORF">HNR59_001689</name>
</gene>
<feature type="transmembrane region" description="Helical" evidence="6">
    <location>
        <begin position="174"/>
        <end position="194"/>
    </location>
</feature>
<dbReference type="EMBL" id="JACHEU010000001">
    <property type="protein sequence ID" value="MBB6012344.1"/>
    <property type="molecule type" value="Genomic_DNA"/>
</dbReference>
<feature type="transmembrane region" description="Helical" evidence="6">
    <location>
        <begin position="61"/>
        <end position="79"/>
    </location>
</feature>
<feature type="transmembrane region" description="Helical" evidence="6">
    <location>
        <begin position="20"/>
        <end position="40"/>
    </location>
</feature>
<evidence type="ECO:0000259" key="7">
    <source>
        <dbReference type="Pfam" id="PF00892"/>
    </source>
</evidence>
<dbReference type="InterPro" id="IPR000620">
    <property type="entry name" value="EamA_dom"/>
</dbReference>
<evidence type="ECO:0000256" key="5">
    <source>
        <dbReference type="ARBA" id="ARBA00023136"/>
    </source>
</evidence>
<keyword evidence="5 6" id="KW-0472">Membrane</keyword>
<feature type="transmembrane region" description="Helical" evidence="6">
    <location>
        <begin position="200"/>
        <end position="223"/>
    </location>
</feature>
<evidence type="ECO:0000256" key="4">
    <source>
        <dbReference type="ARBA" id="ARBA00022989"/>
    </source>
</evidence>
<feature type="domain" description="EamA" evidence="7">
    <location>
        <begin position="5"/>
        <end position="124"/>
    </location>
</feature>
<dbReference type="SUPFAM" id="SSF103481">
    <property type="entry name" value="Multidrug resistance efflux transporter EmrE"/>
    <property type="match status" value="2"/>
</dbReference>
<evidence type="ECO:0000313" key="8">
    <source>
        <dbReference type="EMBL" id="MBB6012344.1"/>
    </source>
</evidence>
<proteinExistence type="inferred from homology"/>
<feature type="transmembrane region" description="Helical" evidence="6">
    <location>
        <begin position="256"/>
        <end position="274"/>
    </location>
</feature>
<dbReference type="Gene3D" id="1.10.3730.20">
    <property type="match status" value="1"/>
</dbReference>
<feature type="transmembrane region" description="Helical" evidence="6">
    <location>
        <begin position="145"/>
        <end position="162"/>
    </location>
</feature>
<evidence type="ECO:0000256" key="1">
    <source>
        <dbReference type="ARBA" id="ARBA00004141"/>
    </source>
</evidence>